<proteinExistence type="inferred from homology"/>
<keyword evidence="3" id="KW-0808">Transferase</keyword>
<dbReference type="InterPro" id="IPR003439">
    <property type="entry name" value="ABC_transporter-like_ATP-bd"/>
</dbReference>
<dbReference type="EMBL" id="CP012150">
    <property type="protein sequence ID" value="AKS34567.1"/>
    <property type="molecule type" value="Genomic_DNA"/>
</dbReference>
<reference evidence="6 7" key="1">
    <citation type="submission" date="2015-07" db="EMBL/GenBank/DDBJ databases">
        <title>Complete genome sequence of Mycobacterium goodii X7B, a facultative thermophilic biodesulfurizing bacterium.</title>
        <authorList>
            <person name="Yu B."/>
            <person name="Li F."/>
            <person name="Xu P."/>
        </authorList>
    </citation>
    <scope>NUCLEOTIDE SEQUENCE [LARGE SCALE GENOMIC DNA]</scope>
    <source>
        <strain evidence="6 7">X7B</strain>
    </source>
</reference>
<dbReference type="KEGG" id="mgo:AFA91_24735"/>
<dbReference type="Proteomes" id="UP000062255">
    <property type="component" value="Chromosome"/>
</dbReference>
<dbReference type="InterPro" id="IPR027417">
    <property type="entry name" value="P-loop_NTPase"/>
</dbReference>
<dbReference type="Pfam" id="PF00109">
    <property type="entry name" value="ketoacyl-synt"/>
    <property type="match status" value="1"/>
</dbReference>
<dbReference type="AlphaFoldDB" id="A0A0K0XB30"/>
<evidence type="ECO:0000259" key="4">
    <source>
        <dbReference type="Pfam" id="PF00005"/>
    </source>
</evidence>
<dbReference type="GO" id="GO:0005524">
    <property type="term" value="F:ATP binding"/>
    <property type="evidence" value="ECO:0007669"/>
    <property type="project" value="InterPro"/>
</dbReference>
<organism evidence="6 7">
    <name type="scientific">Mycolicibacterium goodii</name>
    <name type="common">Mycobacterium goodii</name>
    <dbReference type="NCBI Taxonomy" id="134601"/>
    <lineage>
        <taxon>Bacteria</taxon>
        <taxon>Bacillati</taxon>
        <taxon>Actinomycetota</taxon>
        <taxon>Actinomycetes</taxon>
        <taxon>Mycobacteriales</taxon>
        <taxon>Mycobacteriaceae</taxon>
        <taxon>Mycolicibacterium</taxon>
    </lineage>
</organism>
<comment type="similarity">
    <text evidence="1">Belongs to the ABC transporter superfamily.</text>
</comment>
<evidence type="ECO:0000256" key="3">
    <source>
        <dbReference type="ARBA" id="ARBA00022679"/>
    </source>
</evidence>
<sequence length="218" mass="22210">MTATITATGLSKRFDRTEVLRGAEIFATGGHLTLVEGAPGSGRTTLARCLTGVYRPDGGTVSLGLGGRGSVDLTAADARTVAWLRARTLAAFDGAPAAAPTLTAAAAVARAAGCTHTAAVAGLTRLGAGTHAHLPLGRLRTDGRHRVALAAAMLACRPFVVLDEPERHAPATVLTDWLRQLTESGAAVVVTAACGSSLTAIASAVGELREGEIEWHTT</sequence>
<evidence type="ECO:0000256" key="1">
    <source>
        <dbReference type="ARBA" id="ARBA00005417"/>
    </source>
</evidence>
<dbReference type="RefSeq" id="WP_049747022.1">
    <property type="nucleotide sequence ID" value="NZ_CP012150.1"/>
</dbReference>
<evidence type="ECO:0000256" key="2">
    <source>
        <dbReference type="ARBA" id="ARBA00022448"/>
    </source>
</evidence>
<dbReference type="InterPro" id="IPR014030">
    <property type="entry name" value="Ketoacyl_synth_N"/>
</dbReference>
<dbReference type="InterPro" id="IPR020615">
    <property type="entry name" value="Thiolase_acyl_enz_int_AS"/>
</dbReference>
<feature type="domain" description="Beta-ketoacyl synthase-like N-terminal" evidence="5">
    <location>
        <begin position="184"/>
        <end position="214"/>
    </location>
</feature>
<dbReference type="Gene3D" id="3.40.50.300">
    <property type="entry name" value="P-loop containing nucleotide triphosphate hydrolases"/>
    <property type="match status" value="1"/>
</dbReference>
<dbReference type="PROSITE" id="PS00098">
    <property type="entry name" value="THIOLASE_1"/>
    <property type="match status" value="1"/>
</dbReference>
<keyword evidence="2" id="KW-0813">Transport</keyword>
<gene>
    <name evidence="6" type="ORF">AFA91_24735</name>
</gene>
<evidence type="ECO:0000313" key="7">
    <source>
        <dbReference type="Proteomes" id="UP000062255"/>
    </source>
</evidence>
<accession>A0A0K0XB30</accession>
<name>A0A0K0XB30_MYCGD</name>
<dbReference type="OrthoDB" id="4628241at2"/>
<dbReference type="PATRIC" id="fig|134601.6.peg.5114"/>
<dbReference type="STRING" id="134601.AFA91_24735"/>
<feature type="domain" description="ABC transporter" evidence="4">
    <location>
        <begin position="30"/>
        <end position="165"/>
    </location>
</feature>
<evidence type="ECO:0000313" key="6">
    <source>
        <dbReference type="EMBL" id="AKS34567.1"/>
    </source>
</evidence>
<dbReference type="GO" id="GO:0016747">
    <property type="term" value="F:acyltransferase activity, transferring groups other than amino-acyl groups"/>
    <property type="evidence" value="ECO:0007669"/>
    <property type="project" value="InterPro"/>
</dbReference>
<protein>
    <submittedName>
        <fullName evidence="6">ABC transporter</fullName>
    </submittedName>
</protein>
<dbReference type="SUPFAM" id="SSF52540">
    <property type="entry name" value="P-loop containing nucleoside triphosphate hydrolases"/>
    <property type="match status" value="1"/>
</dbReference>
<evidence type="ECO:0000259" key="5">
    <source>
        <dbReference type="Pfam" id="PF00109"/>
    </source>
</evidence>
<dbReference type="Pfam" id="PF00005">
    <property type="entry name" value="ABC_tran"/>
    <property type="match status" value="1"/>
</dbReference>
<dbReference type="PANTHER" id="PTHR43335">
    <property type="entry name" value="ABC TRANSPORTER, ATP-BINDING PROTEIN"/>
    <property type="match status" value="1"/>
</dbReference>
<dbReference type="CDD" id="cd00267">
    <property type="entry name" value="ABC_ATPase"/>
    <property type="match status" value="1"/>
</dbReference>
<dbReference type="GO" id="GO:0016887">
    <property type="term" value="F:ATP hydrolysis activity"/>
    <property type="evidence" value="ECO:0007669"/>
    <property type="project" value="InterPro"/>
</dbReference>